<comment type="catalytic activity">
    <reaction evidence="10 11">
        <text>L-lysyl(79)-[histone H3] + 3 S-adenosyl-L-methionine = N(6),N(6),N(6)-trimethyl-L-lysyl(79)-[histone H3] + 3 S-adenosyl-L-homocysteine + 3 H(+)</text>
        <dbReference type="Rhea" id="RHEA:60328"/>
        <dbReference type="Rhea" id="RHEA-COMP:15549"/>
        <dbReference type="Rhea" id="RHEA-COMP:15552"/>
        <dbReference type="ChEBI" id="CHEBI:15378"/>
        <dbReference type="ChEBI" id="CHEBI:29969"/>
        <dbReference type="ChEBI" id="CHEBI:57856"/>
        <dbReference type="ChEBI" id="CHEBI:59789"/>
        <dbReference type="ChEBI" id="CHEBI:61961"/>
        <dbReference type="EC" id="2.1.1.360"/>
    </reaction>
</comment>
<dbReference type="GO" id="GO:0005634">
    <property type="term" value="C:nucleus"/>
    <property type="evidence" value="ECO:0007669"/>
    <property type="project" value="UniProtKB-SubCell"/>
</dbReference>
<keyword evidence="6 11" id="KW-0949">S-adenosyl-L-methionine</keyword>
<dbReference type="GO" id="GO:0032259">
    <property type="term" value="P:methylation"/>
    <property type="evidence" value="ECO:0007669"/>
    <property type="project" value="UniProtKB-KW"/>
</dbReference>
<evidence type="ECO:0000256" key="11">
    <source>
        <dbReference type="RuleBase" id="RU271113"/>
    </source>
</evidence>
<dbReference type="eggNOG" id="KOG3924">
    <property type="taxonomic scope" value="Eukaryota"/>
</dbReference>
<evidence type="ECO:0000256" key="7">
    <source>
        <dbReference type="ARBA" id="ARBA00022853"/>
    </source>
</evidence>
<dbReference type="InterPro" id="IPR025789">
    <property type="entry name" value="DOT1_dom"/>
</dbReference>
<dbReference type="EMBL" id="KB456266">
    <property type="protein sequence ID" value="EMF11281.1"/>
    <property type="molecule type" value="Genomic_DNA"/>
</dbReference>
<evidence type="ECO:0000259" key="12">
    <source>
        <dbReference type="PROSITE" id="PS51569"/>
    </source>
</evidence>
<keyword evidence="8 11" id="KW-0539">Nucleus</keyword>
<comment type="similarity">
    <text evidence="11">Belongs to the class I-like SAM-binding methyltransferase superfamily. DOT1 family.</text>
</comment>
<evidence type="ECO:0000256" key="4">
    <source>
        <dbReference type="ARBA" id="ARBA00022603"/>
    </source>
</evidence>
<dbReference type="InterPro" id="IPR029063">
    <property type="entry name" value="SAM-dependent_MTases_sf"/>
</dbReference>
<dbReference type="SUPFAM" id="SSF53335">
    <property type="entry name" value="S-adenosyl-L-methionine-dependent methyltransferases"/>
    <property type="match status" value="1"/>
</dbReference>
<dbReference type="GO" id="GO:0000077">
    <property type="term" value="P:DNA damage checkpoint signaling"/>
    <property type="evidence" value="ECO:0007669"/>
    <property type="project" value="TreeGrafter"/>
</dbReference>
<gene>
    <name evidence="13" type="ORF">SEPMUDRAFT_25434</name>
</gene>
<organism evidence="13 14">
    <name type="scientific">Sphaerulina musiva (strain SO2202)</name>
    <name type="common">Poplar stem canker fungus</name>
    <name type="synonym">Septoria musiva</name>
    <dbReference type="NCBI Taxonomy" id="692275"/>
    <lineage>
        <taxon>Eukaryota</taxon>
        <taxon>Fungi</taxon>
        <taxon>Dikarya</taxon>
        <taxon>Ascomycota</taxon>
        <taxon>Pezizomycotina</taxon>
        <taxon>Dothideomycetes</taxon>
        <taxon>Dothideomycetidae</taxon>
        <taxon>Mycosphaerellales</taxon>
        <taxon>Mycosphaerellaceae</taxon>
        <taxon>Sphaerulina</taxon>
    </lineage>
</organism>
<dbReference type="Proteomes" id="UP000016931">
    <property type="component" value="Unassembled WGS sequence"/>
</dbReference>
<dbReference type="PANTHER" id="PTHR21451">
    <property type="entry name" value="HISTONE H3 METHYLTRANSFERASE"/>
    <property type="match status" value="1"/>
</dbReference>
<dbReference type="GO" id="GO:0140956">
    <property type="term" value="F:histone H3K79 trimethyltransferase activity"/>
    <property type="evidence" value="ECO:0007669"/>
    <property type="project" value="UniProtKB-EC"/>
</dbReference>
<protein>
    <recommendedName>
        <fullName evidence="3 11">Histone-lysine N-methyltransferase, H3 lysine-79 specific</fullName>
        <ecNumber evidence="2 11">2.1.1.360</ecNumber>
    </recommendedName>
    <alternativeName>
        <fullName evidence="9 11">Histone H3-K79 methyltransferase</fullName>
    </alternativeName>
</protein>
<keyword evidence="7 11" id="KW-0156">Chromatin regulator</keyword>
<dbReference type="PANTHER" id="PTHR21451:SF0">
    <property type="entry name" value="HISTONE-LYSINE N-METHYLTRANSFERASE, H3 LYSINE-79 SPECIFIC"/>
    <property type="match status" value="1"/>
</dbReference>
<accession>M3CE18</accession>
<proteinExistence type="inferred from homology"/>
<dbReference type="AlphaFoldDB" id="M3CE18"/>
<dbReference type="STRING" id="692275.M3CE18"/>
<dbReference type="OrthoDB" id="443402at2759"/>
<reference evidence="13 14" key="1">
    <citation type="journal article" date="2012" name="PLoS Pathog.">
        <title>Diverse lifestyles and strategies of plant pathogenesis encoded in the genomes of eighteen Dothideomycetes fungi.</title>
        <authorList>
            <person name="Ohm R.A."/>
            <person name="Feau N."/>
            <person name="Henrissat B."/>
            <person name="Schoch C.L."/>
            <person name="Horwitz B.A."/>
            <person name="Barry K.W."/>
            <person name="Condon B.J."/>
            <person name="Copeland A.C."/>
            <person name="Dhillon B."/>
            <person name="Glaser F."/>
            <person name="Hesse C.N."/>
            <person name="Kosti I."/>
            <person name="LaButti K."/>
            <person name="Lindquist E.A."/>
            <person name="Lucas S."/>
            <person name="Salamov A.A."/>
            <person name="Bradshaw R.E."/>
            <person name="Ciuffetti L."/>
            <person name="Hamelin R.C."/>
            <person name="Kema G.H.J."/>
            <person name="Lawrence C."/>
            <person name="Scott J.A."/>
            <person name="Spatafora J.W."/>
            <person name="Turgeon B.G."/>
            <person name="de Wit P.J.G.M."/>
            <person name="Zhong S."/>
            <person name="Goodwin S.B."/>
            <person name="Grigoriev I.V."/>
        </authorList>
    </citation>
    <scope>NUCLEOTIDE SEQUENCE [LARGE SCALE GENOMIC DNA]</scope>
    <source>
        <strain evidence="13 14">SO2202</strain>
    </source>
</reference>
<dbReference type="RefSeq" id="XP_016759402.1">
    <property type="nucleotide sequence ID" value="XM_016908395.1"/>
</dbReference>
<dbReference type="PROSITE" id="PS51569">
    <property type="entry name" value="DOT1"/>
    <property type="match status" value="1"/>
</dbReference>
<evidence type="ECO:0000256" key="3">
    <source>
        <dbReference type="ARBA" id="ARBA00020987"/>
    </source>
</evidence>
<evidence type="ECO:0000256" key="5">
    <source>
        <dbReference type="ARBA" id="ARBA00022679"/>
    </source>
</evidence>
<sequence>LVEHFFDQLHDRCIADIAPLLERTGDQSPENTYGELTPHFISTLCLQTSLSPSSTFLDLGSGVGQVCMQTSLETGCTSFGIERDGRCHAVAMTHFAQFALRAQLWGAAHGSVHLRHGDFLACPAFVEEELLTVADVVLVNNLKLEPESDWELQRKLTQRLKSGAVVVSTRPLA</sequence>
<evidence type="ECO:0000313" key="13">
    <source>
        <dbReference type="EMBL" id="EMF11281.1"/>
    </source>
</evidence>
<evidence type="ECO:0000256" key="2">
    <source>
        <dbReference type="ARBA" id="ARBA00012190"/>
    </source>
</evidence>
<dbReference type="GeneID" id="27905532"/>
<keyword evidence="14" id="KW-1185">Reference proteome</keyword>
<feature type="non-terminal residue" evidence="13">
    <location>
        <position position="1"/>
    </location>
</feature>
<evidence type="ECO:0000313" key="14">
    <source>
        <dbReference type="Proteomes" id="UP000016931"/>
    </source>
</evidence>
<dbReference type="Pfam" id="PF08123">
    <property type="entry name" value="DOT1"/>
    <property type="match status" value="1"/>
</dbReference>
<keyword evidence="5 11" id="KW-0808">Transferase</keyword>
<dbReference type="CDD" id="cd02440">
    <property type="entry name" value="AdoMet_MTases"/>
    <property type="match status" value="1"/>
</dbReference>
<dbReference type="Gene3D" id="3.40.50.150">
    <property type="entry name" value="Vaccinia Virus protein VP39"/>
    <property type="match status" value="1"/>
</dbReference>
<feature type="domain" description="DOT1" evidence="12">
    <location>
        <begin position="1"/>
        <end position="173"/>
    </location>
</feature>
<dbReference type="GO" id="GO:0006281">
    <property type="term" value="P:DNA repair"/>
    <property type="evidence" value="ECO:0007669"/>
    <property type="project" value="TreeGrafter"/>
</dbReference>
<keyword evidence="4 11" id="KW-0489">Methyltransferase</keyword>
<comment type="function">
    <text evidence="11">Histone methyltransferase that specifically trimethylates histone H3 to form H3K79me3. This methylation is required for telomere silencing and for the pachytene checkpoint during the meiotic cell cycle by allowing the recruitment of RAD9 to double strand breaks. Nucleosomes are preferred as substrate compared to free histone.</text>
</comment>
<dbReference type="EC" id="2.1.1.360" evidence="2 11"/>
<name>M3CE18_SPHMS</name>
<dbReference type="OMA" id="LDYEWQP"/>
<feature type="non-terminal residue" evidence="13">
    <location>
        <position position="173"/>
    </location>
</feature>
<evidence type="ECO:0000256" key="9">
    <source>
        <dbReference type="ARBA" id="ARBA00029821"/>
    </source>
</evidence>
<comment type="miscellaneous">
    <text evidence="11">In contrast to other lysine histone methyltransferases, it does not contain a SET domain, suggesting the existence of another mechanism for methylation of lysine residues of histones.</text>
</comment>
<dbReference type="HOGENOM" id="CLU_095024_0_0_1"/>
<evidence type="ECO:0000256" key="8">
    <source>
        <dbReference type="ARBA" id="ARBA00023242"/>
    </source>
</evidence>
<evidence type="ECO:0000256" key="6">
    <source>
        <dbReference type="ARBA" id="ARBA00022691"/>
    </source>
</evidence>
<comment type="activity regulation">
    <text evidence="11">Ubiquitination of histone H2B to form H2BK123ub1 is required for efficient DOT1 methyltransferase activity on histone H3.</text>
</comment>
<evidence type="ECO:0000256" key="1">
    <source>
        <dbReference type="ARBA" id="ARBA00004123"/>
    </source>
</evidence>
<dbReference type="InterPro" id="IPR030445">
    <property type="entry name" value="H3-K79_meTrfase"/>
</dbReference>
<evidence type="ECO:0000256" key="10">
    <source>
        <dbReference type="ARBA" id="ARBA00047770"/>
    </source>
</evidence>
<comment type="subcellular location">
    <subcellularLocation>
        <location evidence="1 11">Nucleus</location>
    </subcellularLocation>
</comment>